<protein>
    <submittedName>
        <fullName evidence="1">Uncharacterized protein</fullName>
    </submittedName>
</protein>
<proteinExistence type="predicted"/>
<gene>
    <name evidence="1" type="ORF">B4135_4059</name>
</gene>
<reference evidence="1 2" key="1">
    <citation type="submission" date="2016-01" db="EMBL/GenBank/DDBJ databases">
        <title>Draft Genome Sequences of Seven Thermophilic Sporeformers Isolated from Foods.</title>
        <authorList>
            <person name="Berendsen E.M."/>
            <person name="Wells-Bennik M.H."/>
            <person name="Krawcyk A.O."/>
            <person name="De Jong A."/>
            <person name="Holsappel S."/>
            <person name="Eijlander R.T."/>
            <person name="Kuipers O.P."/>
        </authorList>
    </citation>
    <scope>NUCLEOTIDE SEQUENCE [LARGE SCALE GENOMIC DNA]</scope>
    <source>
        <strain evidence="1 2">B4135</strain>
    </source>
</reference>
<organism evidence="1 2">
    <name type="scientific">Caldibacillus debilis</name>
    <dbReference type="NCBI Taxonomy" id="301148"/>
    <lineage>
        <taxon>Bacteria</taxon>
        <taxon>Bacillati</taxon>
        <taxon>Bacillota</taxon>
        <taxon>Bacilli</taxon>
        <taxon>Bacillales</taxon>
        <taxon>Bacillaceae</taxon>
        <taxon>Caldibacillus</taxon>
    </lineage>
</organism>
<sequence length="72" mass="8073">MFAVFSGRICKKFYKLSSSWSGINGKIFSGALPYVIRNFPVSNKRAADAGFAVTAFLPVLFPVRHVPFFHFL</sequence>
<evidence type="ECO:0000313" key="1">
    <source>
        <dbReference type="EMBL" id="KYD08348.1"/>
    </source>
</evidence>
<evidence type="ECO:0000313" key="2">
    <source>
        <dbReference type="Proteomes" id="UP000075683"/>
    </source>
</evidence>
<dbReference type="Proteomes" id="UP000075683">
    <property type="component" value="Unassembled WGS sequence"/>
</dbReference>
<dbReference type="AlphaFoldDB" id="A0A150L7Q6"/>
<accession>A0A150L7Q6</accession>
<name>A0A150L7Q6_9BACI</name>
<dbReference type="EMBL" id="LQYT01000140">
    <property type="protein sequence ID" value="KYD08348.1"/>
    <property type="molecule type" value="Genomic_DNA"/>
</dbReference>
<dbReference type="STRING" id="301148.B4135_4059"/>
<comment type="caution">
    <text evidence="1">The sequence shown here is derived from an EMBL/GenBank/DDBJ whole genome shotgun (WGS) entry which is preliminary data.</text>
</comment>